<dbReference type="OMA" id="GYCDNAK"/>
<protein>
    <submittedName>
        <fullName evidence="5">Uncharacterized protein</fullName>
    </submittedName>
</protein>
<evidence type="ECO:0000256" key="4">
    <source>
        <dbReference type="SAM" id="SignalP"/>
    </source>
</evidence>
<gene>
    <name evidence="5" type="ORF">HERILL_LOCUS2916</name>
</gene>
<dbReference type="SMR" id="A0A7R8YNL9"/>
<feature type="chain" id="PRO_5030889976" evidence="4">
    <location>
        <begin position="24"/>
        <end position="250"/>
    </location>
</feature>
<dbReference type="PANTHER" id="PTHR11008">
    <property type="entry name" value="PROTEIN TAKEOUT-LIKE PROTEIN"/>
    <property type="match status" value="1"/>
</dbReference>
<sequence>MQSAYAILIFSACLFGVFEGCFGALPSSIKTCPRNHPDPNRCILDAVNIVRPLLAKGDLGDGYHTPPLEPLYLDNIEMGRGNEFRAVFSDIQARGGSNFIIEKLKANITNLSFDVYILLPKIEFVGKYSLKIRLLLLNINGKGDMRGTFKNARAYVKMRGIKVHKDGNDYVKFKELPLRIKVEDAQIHLDNLFGGDPVLGQVGNNIINDNHKLFLAEVLPGLEKGLSKSFVEISDNILQTATFDEMFPLE</sequence>
<keyword evidence="6" id="KW-1185">Reference proteome</keyword>
<evidence type="ECO:0000313" key="6">
    <source>
        <dbReference type="Proteomes" id="UP000594454"/>
    </source>
</evidence>
<dbReference type="OrthoDB" id="8179031at2759"/>
<dbReference type="FunCoup" id="A0A7R8YNL9">
    <property type="interactions" value="68"/>
</dbReference>
<dbReference type="FunFam" id="3.15.10.30:FF:000001">
    <property type="entry name" value="Takeout-like protein 1"/>
    <property type="match status" value="1"/>
</dbReference>
<dbReference type="Gene3D" id="3.15.10.30">
    <property type="entry name" value="Haemolymph juvenile hormone binding protein"/>
    <property type="match status" value="1"/>
</dbReference>
<dbReference type="InterPro" id="IPR038606">
    <property type="entry name" value="To_sf"/>
</dbReference>
<dbReference type="SMART" id="SM00700">
    <property type="entry name" value="JHBP"/>
    <property type="match status" value="1"/>
</dbReference>
<reference evidence="5 6" key="1">
    <citation type="submission" date="2020-11" db="EMBL/GenBank/DDBJ databases">
        <authorList>
            <person name="Wallbank WR R."/>
            <person name="Pardo Diaz C."/>
            <person name="Kozak K."/>
            <person name="Martin S."/>
            <person name="Jiggins C."/>
            <person name="Moest M."/>
            <person name="Warren A I."/>
            <person name="Generalovic N T."/>
            <person name="Byers J.R.P. K."/>
            <person name="Montejo-Kovacevich G."/>
            <person name="Yen C E."/>
        </authorList>
    </citation>
    <scope>NUCLEOTIDE SEQUENCE [LARGE SCALE GENOMIC DNA]</scope>
</reference>
<dbReference type="Pfam" id="PF06585">
    <property type="entry name" value="JHBP"/>
    <property type="match status" value="1"/>
</dbReference>
<evidence type="ECO:0000256" key="1">
    <source>
        <dbReference type="ARBA" id="ARBA00022729"/>
    </source>
</evidence>
<evidence type="ECO:0000256" key="2">
    <source>
        <dbReference type="ARBA" id="ARBA00023108"/>
    </source>
</evidence>
<accession>A0A7R8YNL9</accession>
<dbReference type="PANTHER" id="PTHR11008:SF39">
    <property type="entry name" value="CIRCADIAN CLOCK-CONTROLLED PROTEIN-LIKE PROTEIN"/>
    <property type="match status" value="1"/>
</dbReference>
<evidence type="ECO:0000256" key="3">
    <source>
        <dbReference type="ARBA" id="ARBA00060902"/>
    </source>
</evidence>
<dbReference type="AlphaFoldDB" id="A0A7R8YNL9"/>
<dbReference type="GO" id="GO:0007623">
    <property type="term" value="P:circadian rhythm"/>
    <property type="evidence" value="ECO:0007669"/>
    <property type="project" value="UniProtKB-ARBA"/>
</dbReference>
<keyword evidence="2" id="KW-0090">Biological rhythms</keyword>
<proteinExistence type="inferred from homology"/>
<dbReference type="GO" id="GO:0005615">
    <property type="term" value="C:extracellular space"/>
    <property type="evidence" value="ECO:0007669"/>
    <property type="project" value="TreeGrafter"/>
</dbReference>
<feature type="signal peptide" evidence="4">
    <location>
        <begin position="1"/>
        <end position="23"/>
    </location>
</feature>
<comment type="similarity">
    <text evidence="3">Belongs to the TO family.</text>
</comment>
<name>A0A7R8YNL9_HERIL</name>
<evidence type="ECO:0000313" key="5">
    <source>
        <dbReference type="EMBL" id="CAD7079713.1"/>
    </source>
</evidence>
<dbReference type="InParanoid" id="A0A7R8YNL9"/>
<keyword evidence="1 4" id="KW-0732">Signal</keyword>
<dbReference type="Proteomes" id="UP000594454">
    <property type="component" value="Chromosome 1"/>
</dbReference>
<dbReference type="InterPro" id="IPR010562">
    <property type="entry name" value="Haemolymph_juvenile_hormone-bd"/>
</dbReference>
<dbReference type="EMBL" id="LR899009">
    <property type="protein sequence ID" value="CAD7079713.1"/>
    <property type="molecule type" value="Genomic_DNA"/>
</dbReference>
<organism evidence="5 6">
    <name type="scientific">Hermetia illucens</name>
    <name type="common">Black soldier fly</name>
    <dbReference type="NCBI Taxonomy" id="343691"/>
    <lineage>
        <taxon>Eukaryota</taxon>
        <taxon>Metazoa</taxon>
        <taxon>Ecdysozoa</taxon>
        <taxon>Arthropoda</taxon>
        <taxon>Hexapoda</taxon>
        <taxon>Insecta</taxon>
        <taxon>Pterygota</taxon>
        <taxon>Neoptera</taxon>
        <taxon>Endopterygota</taxon>
        <taxon>Diptera</taxon>
        <taxon>Brachycera</taxon>
        <taxon>Stratiomyomorpha</taxon>
        <taxon>Stratiomyidae</taxon>
        <taxon>Hermetiinae</taxon>
        <taxon>Hermetia</taxon>
    </lineage>
</organism>